<dbReference type="Proteomes" id="UP000708208">
    <property type="component" value="Unassembled WGS sequence"/>
</dbReference>
<comment type="caution">
    <text evidence="1">The sequence shown here is derived from an EMBL/GenBank/DDBJ whole genome shotgun (WGS) entry which is preliminary data.</text>
</comment>
<evidence type="ECO:0000313" key="2">
    <source>
        <dbReference type="Proteomes" id="UP000708208"/>
    </source>
</evidence>
<organism evidence="1 2">
    <name type="scientific">Allacma fusca</name>
    <dbReference type="NCBI Taxonomy" id="39272"/>
    <lineage>
        <taxon>Eukaryota</taxon>
        <taxon>Metazoa</taxon>
        <taxon>Ecdysozoa</taxon>
        <taxon>Arthropoda</taxon>
        <taxon>Hexapoda</taxon>
        <taxon>Collembola</taxon>
        <taxon>Symphypleona</taxon>
        <taxon>Sminthuridae</taxon>
        <taxon>Allacma</taxon>
    </lineage>
</organism>
<evidence type="ECO:0000313" key="1">
    <source>
        <dbReference type="EMBL" id="CAG7827588.1"/>
    </source>
</evidence>
<dbReference type="AlphaFoldDB" id="A0A8J2L7K5"/>
<keyword evidence="2" id="KW-1185">Reference proteome</keyword>
<dbReference type="EMBL" id="CAJVCH010544059">
    <property type="protein sequence ID" value="CAG7827588.1"/>
    <property type="molecule type" value="Genomic_DNA"/>
</dbReference>
<proteinExistence type="predicted"/>
<gene>
    <name evidence="1" type="ORF">AFUS01_LOCUS37566</name>
</gene>
<name>A0A8J2L7K5_9HEXA</name>
<accession>A0A8J2L7K5</accession>
<protein>
    <submittedName>
        <fullName evidence="1">Uncharacterized protein</fullName>
    </submittedName>
</protein>
<sequence length="74" mass="8681">MGLIFSFLSSNWKMPTWGSRHLVRPFSWAIFEKHPFSCSDWNYRTLQAQALLQVKESEEQQVVDITLVSFYGLP</sequence>
<reference evidence="1" key="1">
    <citation type="submission" date="2021-06" db="EMBL/GenBank/DDBJ databases">
        <authorList>
            <person name="Hodson N. C."/>
            <person name="Mongue J. A."/>
            <person name="Jaron S. K."/>
        </authorList>
    </citation>
    <scope>NUCLEOTIDE SEQUENCE</scope>
</reference>